<keyword evidence="3" id="KW-0479">Metal-binding</keyword>
<comment type="pathway">
    <text evidence="2">Protein modification; protein ubiquitination.</text>
</comment>
<evidence type="ECO:0000313" key="17">
    <source>
        <dbReference type="EMBL" id="TRY69868.1"/>
    </source>
</evidence>
<evidence type="ECO:0000256" key="2">
    <source>
        <dbReference type="ARBA" id="ARBA00004906"/>
    </source>
</evidence>
<evidence type="ECO:0000256" key="7">
    <source>
        <dbReference type="ARBA" id="ARBA00022833"/>
    </source>
</evidence>
<dbReference type="Pfam" id="PF05485">
    <property type="entry name" value="THAP"/>
    <property type="match status" value="1"/>
</dbReference>
<keyword evidence="10" id="KW-0804">Transcription</keyword>
<gene>
    <name evidence="17" type="ORF">DNTS_015333</name>
</gene>
<keyword evidence="9 13" id="KW-0238">DNA-binding</keyword>
<reference evidence="17 18" key="1">
    <citation type="journal article" date="2019" name="Sci. Data">
        <title>Hybrid genome assembly and annotation of Danionella translucida.</title>
        <authorList>
            <person name="Kadobianskyi M."/>
            <person name="Schulze L."/>
            <person name="Schuelke M."/>
            <person name="Judkewitz B."/>
        </authorList>
    </citation>
    <scope>NUCLEOTIDE SEQUENCE [LARGE SCALE GENOMIC DNA]</scope>
    <source>
        <strain evidence="17 18">Bolton</strain>
    </source>
</reference>
<dbReference type="Gene3D" id="3.30.160.60">
    <property type="entry name" value="Classic Zinc Finger"/>
    <property type="match status" value="3"/>
</dbReference>
<dbReference type="PROSITE" id="PS50157">
    <property type="entry name" value="ZINC_FINGER_C2H2_2"/>
    <property type="match status" value="4"/>
</dbReference>
<evidence type="ECO:0000256" key="9">
    <source>
        <dbReference type="ARBA" id="ARBA00023125"/>
    </source>
</evidence>
<feature type="domain" description="C2H2-type" evidence="15">
    <location>
        <begin position="268"/>
        <end position="295"/>
    </location>
</feature>
<dbReference type="SMART" id="SM00355">
    <property type="entry name" value="ZnF_C2H2"/>
    <property type="match status" value="6"/>
</dbReference>
<feature type="domain" description="THAP-type" evidence="16">
    <location>
        <begin position="1"/>
        <end position="90"/>
    </location>
</feature>
<dbReference type="EMBL" id="SRMA01026774">
    <property type="protein sequence ID" value="TRY69868.1"/>
    <property type="molecule type" value="Genomic_DNA"/>
</dbReference>
<evidence type="ECO:0000313" key="18">
    <source>
        <dbReference type="Proteomes" id="UP000316079"/>
    </source>
</evidence>
<evidence type="ECO:0000256" key="1">
    <source>
        <dbReference type="ARBA" id="ARBA00004123"/>
    </source>
</evidence>
<evidence type="ECO:0000259" key="16">
    <source>
        <dbReference type="PROSITE" id="PS50950"/>
    </source>
</evidence>
<dbReference type="FunFam" id="3.30.160.60:FF:000446">
    <property type="entry name" value="Zinc finger protein"/>
    <property type="match status" value="1"/>
</dbReference>
<dbReference type="Proteomes" id="UP000316079">
    <property type="component" value="Unassembled WGS sequence"/>
</dbReference>
<keyword evidence="18" id="KW-1185">Reference proteome</keyword>
<dbReference type="SUPFAM" id="SSF57716">
    <property type="entry name" value="Glucocorticoid receptor-like (DNA-binding domain)"/>
    <property type="match status" value="1"/>
</dbReference>
<comment type="caution">
    <text evidence="17">The sequence shown here is derived from an EMBL/GenBank/DDBJ whole genome shotgun (WGS) entry which is preliminary data.</text>
</comment>
<feature type="compositionally biased region" description="Acidic residues" evidence="14">
    <location>
        <begin position="390"/>
        <end position="419"/>
    </location>
</feature>
<organism evidence="17 18">
    <name type="scientific">Danionella cerebrum</name>
    <dbReference type="NCBI Taxonomy" id="2873325"/>
    <lineage>
        <taxon>Eukaryota</taxon>
        <taxon>Metazoa</taxon>
        <taxon>Chordata</taxon>
        <taxon>Craniata</taxon>
        <taxon>Vertebrata</taxon>
        <taxon>Euteleostomi</taxon>
        <taxon>Actinopterygii</taxon>
        <taxon>Neopterygii</taxon>
        <taxon>Teleostei</taxon>
        <taxon>Ostariophysi</taxon>
        <taxon>Cypriniformes</taxon>
        <taxon>Danionidae</taxon>
        <taxon>Danioninae</taxon>
        <taxon>Danionella</taxon>
    </lineage>
</organism>
<comment type="subcellular location">
    <subcellularLocation>
        <location evidence="1">Nucleus</location>
    </subcellularLocation>
</comment>
<evidence type="ECO:0000256" key="6">
    <source>
        <dbReference type="ARBA" id="ARBA00022786"/>
    </source>
</evidence>
<evidence type="ECO:0000256" key="12">
    <source>
        <dbReference type="PROSITE-ProRule" id="PRU00042"/>
    </source>
</evidence>
<keyword evidence="8" id="KW-0805">Transcription regulation</keyword>
<dbReference type="PROSITE" id="PS50950">
    <property type="entry name" value="ZF_THAP"/>
    <property type="match status" value="1"/>
</dbReference>
<dbReference type="GO" id="GO:0008270">
    <property type="term" value="F:zinc ion binding"/>
    <property type="evidence" value="ECO:0007669"/>
    <property type="project" value="UniProtKB-KW"/>
</dbReference>
<feature type="region of interest" description="Disordered" evidence="14">
    <location>
        <begin position="375"/>
        <end position="427"/>
    </location>
</feature>
<evidence type="ECO:0000256" key="8">
    <source>
        <dbReference type="ARBA" id="ARBA00023015"/>
    </source>
</evidence>
<dbReference type="GO" id="GO:0005654">
    <property type="term" value="C:nucleoplasm"/>
    <property type="evidence" value="ECO:0007669"/>
    <property type="project" value="TreeGrafter"/>
</dbReference>
<evidence type="ECO:0000256" key="14">
    <source>
        <dbReference type="SAM" id="MobiDB-lite"/>
    </source>
</evidence>
<keyword evidence="4" id="KW-0677">Repeat</keyword>
<keyword evidence="5 12" id="KW-0863">Zinc-finger</keyword>
<dbReference type="PROSITE" id="PS00028">
    <property type="entry name" value="ZINC_FINGER_C2H2_1"/>
    <property type="match status" value="5"/>
</dbReference>
<dbReference type="GO" id="GO:0001227">
    <property type="term" value="F:DNA-binding transcription repressor activity, RNA polymerase II-specific"/>
    <property type="evidence" value="ECO:0007669"/>
    <property type="project" value="TreeGrafter"/>
</dbReference>
<dbReference type="InterPro" id="IPR006612">
    <property type="entry name" value="THAP_Znf"/>
</dbReference>
<protein>
    <recommendedName>
        <fullName evidence="19">C2H2-type domain-containing protein</fullName>
    </recommendedName>
</protein>
<dbReference type="GO" id="GO:0000978">
    <property type="term" value="F:RNA polymerase II cis-regulatory region sequence-specific DNA binding"/>
    <property type="evidence" value="ECO:0007669"/>
    <property type="project" value="TreeGrafter"/>
</dbReference>
<evidence type="ECO:0000256" key="13">
    <source>
        <dbReference type="PROSITE-ProRule" id="PRU00309"/>
    </source>
</evidence>
<sequence length="427" mass="49176">MTLKCVIRGCPNTSDTIIHYMLPMDPQRRRLWVKFIEKHKSSEDADYDWRNSGSSCRVCGDHFPEADYITVDLGNSTCKILSVDAVPTVYDDSGIEENAIYPKTQEAEKESIDHDAYNISISEAVSLACVKGEPEEFELSQNIPAVQEQEGFLEEDIKEEETEVNICVEEKQVNHGKYKSINCLKCGMRFRTRRTLMKHQRLFHVKENTRKINKEEKERAAALQIAHSREENIESKHVCQQCGKGFEHQAFLKAHQKIHEDFNSTMPFSCHICSKRFANKLPLVAHMKHHSSKVSCPKCPVCEKSFQFRGSLVQHIKSFHVGEKLLCKICHKSFRLIHGFIKHFEKHNVITPFHCELCKIYLSERGFRIHMLQHKQKENSDGDPTSAMPEEIEIEPLGEDDMEEALEESSFEAGTEDVPEENHELEG</sequence>
<evidence type="ECO:0000256" key="4">
    <source>
        <dbReference type="ARBA" id="ARBA00022737"/>
    </source>
</evidence>
<keyword evidence="7" id="KW-0862">Zinc</keyword>
<dbReference type="AlphaFoldDB" id="A0A553NWR6"/>
<evidence type="ECO:0000256" key="3">
    <source>
        <dbReference type="ARBA" id="ARBA00022723"/>
    </source>
</evidence>
<evidence type="ECO:0008006" key="19">
    <source>
        <dbReference type="Google" id="ProtNLM"/>
    </source>
</evidence>
<feature type="domain" description="C2H2-type" evidence="15">
    <location>
        <begin position="237"/>
        <end position="264"/>
    </location>
</feature>
<evidence type="ECO:0000256" key="11">
    <source>
        <dbReference type="ARBA" id="ARBA00023242"/>
    </source>
</evidence>
<evidence type="ECO:0000256" key="10">
    <source>
        <dbReference type="ARBA" id="ARBA00023163"/>
    </source>
</evidence>
<accession>A0A553NWR6</accession>
<feature type="domain" description="C2H2-type" evidence="15">
    <location>
        <begin position="297"/>
        <end position="325"/>
    </location>
</feature>
<dbReference type="OrthoDB" id="7331812at2759"/>
<dbReference type="PANTHER" id="PTHR24399">
    <property type="entry name" value="ZINC FINGER AND BTB DOMAIN-CONTAINING"/>
    <property type="match status" value="1"/>
</dbReference>
<evidence type="ECO:0000256" key="5">
    <source>
        <dbReference type="ARBA" id="ARBA00022771"/>
    </source>
</evidence>
<keyword evidence="6" id="KW-0833">Ubl conjugation pathway</keyword>
<keyword evidence="11" id="KW-0539">Nucleus</keyword>
<dbReference type="InterPro" id="IPR036236">
    <property type="entry name" value="Znf_C2H2_sf"/>
</dbReference>
<dbReference type="PANTHER" id="PTHR24399:SF23">
    <property type="entry name" value="C2H2-TYPE DOMAIN-CONTAINING PROTEIN"/>
    <property type="match status" value="1"/>
</dbReference>
<dbReference type="STRING" id="623744.A0A553NWR6"/>
<feature type="domain" description="C2H2-type" evidence="15">
    <location>
        <begin position="181"/>
        <end position="209"/>
    </location>
</feature>
<dbReference type="InterPro" id="IPR013087">
    <property type="entry name" value="Znf_C2H2_type"/>
</dbReference>
<dbReference type="SUPFAM" id="SSF57667">
    <property type="entry name" value="beta-beta-alpha zinc fingers"/>
    <property type="match status" value="2"/>
</dbReference>
<dbReference type="SMART" id="SM00980">
    <property type="entry name" value="THAP"/>
    <property type="match status" value="1"/>
</dbReference>
<name>A0A553NWR6_9TELE</name>
<dbReference type="Pfam" id="PF00096">
    <property type="entry name" value="zf-C2H2"/>
    <property type="match status" value="4"/>
</dbReference>
<proteinExistence type="predicted"/>
<evidence type="ECO:0000259" key="15">
    <source>
        <dbReference type="PROSITE" id="PS50157"/>
    </source>
</evidence>